<dbReference type="PANTHER" id="PTHR44591">
    <property type="entry name" value="STRESS RESPONSE REGULATOR PROTEIN 1"/>
    <property type="match status" value="1"/>
</dbReference>
<dbReference type="GO" id="GO:0000160">
    <property type="term" value="P:phosphorelay signal transduction system"/>
    <property type="evidence" value="ECO:0007669"/>
    <property type="project" value="UniProtKB-KW"/>
</dbReference>
<dbReference type="InterPro" id="IPR050595">
    <property type="entry name" value="Bact_response_regulator"/>
</dbReference>
<dbReference type="InterPro" id="IPR001789">
    <property type="entry name" value="Sig_transdc_resp-reg_receiver"/>
</dbReference>
<dbReference type="EMBL" id="FOQD01000001">
    <property type="protein sequence ID" value="SFH57003.1"/>
    <property type="molecule type" value="Genomic_DNA"/>
</dbReference>
<evidence type="ECO:0000256" key="1">
    <source>
        <dbReference type="ARBA" id="ARBA00022553"/>
    </source>
</evidence>
<evidence type="ECO:0000259" key="3">
    <source>
        <dbReference type="PROSITE" id="PS50110"/>
    </source>
</evidence>
<reference evidence="5" key="1">
    <citation type="submission" date="2016-10" db="EMBL/GenBank/DDBJ databases">
        <authorList>
            <person name="Varghese N."/>
            <person name="Submissions S."/>
        </authorList>
    </citation>
    <scope>NUCLEOTIDE SEQUENCE [LARGE SCALE GENOMIC DNA]</scope>
    <source>
        <strain evidence="5">DSM 26348</strain>
    </source>
</reference>
<feature type="domain" description="Response regulatory" evidence="3">
    <location>
        <begin position="126"/>
        <end position="240"/>
    </location>
</feature>
<dbReference type="RefSeq" id="WP_092047137.1">
    <property type="nucleotide sequence ID" value="NZ_FOQD01000001.1"/>
</dbReference>
<dbReference type="Pfam" id="PF00072">
    <property type="entry name" value="Response_reg"/>
    <property type="match status" value="2"/>
</dbReference>
<dbReference type="PROSITE" id="PS50110">
    <property type="entry name" value="RESPONSE_REGULATORY"/>
    <property type="match status" value="2"/>
</dbReference>
<dbReference type="OrthoDB" id="9788090at2"/>
<accession>A0A1I3B3Z0</accession>
<evidence type="ECO:0000313" key="4">
    <source>
        <dbReference type="EMBL" id="SFH57003.1"/>
    </source>
</evidence>
<feature type="domain" description="Response regulatory" evidence="3">
    <location>
        <begin position="8"/>
        <end position="122"/>
    </location>
</feature>
<dbReference type="Proteomes" id="UP000199518">
    <property type="component" value="Unassembled WGS sequence"/>
</dbReference>
<keyword evidence="1 2" id="KW-0597">Phosphoprotein</keyword>
<evidence type="ECO:0000256" key="2">
    <source>
        <dbReference type="PROSITE-ProRule" id="PRU00169"/>
    </source>
</evidence>
<gene>
    <name evidence="4" type="ORF">SAMN05421753_101220</name>
</gene>
<protein>
    <submittedName>
        <fullName evidence="4">Response regulator receiver domain-containing protein</fullName>
    </submittedName>
</protein>
<dbReference type="PANTHER" id="PTHR44591:SF3">
    <property type="entry name" value="RESPONSE REGULATORY DOMAIN-CONTAINING PROTEIN"/>
    <property type="match status" value="1"/>
</dbReference>
<feature type="modified residue" description="4-aspartylphosphate" evidence="2">
    <location>
        <position position="175"/>
    </location>
</feature>
<evidence type="ECO:0000313" key="5">
    <source>
        <dbReference type="Proteomes" id="UP000199518"/>
    </source>
</evidence>
<keyword evidence="5" id="KW-1185">Reference proteome</keyword>
<proteinExistence type="predicted"/>
<dbReference type="STRING" id="1576369.SAMN05421753_101220"/>
<feature type="modified residue" description="4-aspartylphosphate" evidence="2">
    <location>
        <position position="57"/>
    </location>
</feature>
<name>A0A1I3B3Z0_9PLAN</name>
<dbReference type="SUPFAM" id="SSF52172">
    <property type="entry name" value="CheY-like"/>
    <property type="match status" value="2"/>
</dbReference>
<dbReference type="AlphaFoldDB" id="A0A1I3B3Z0"/>
<dbReference type="SMART" id="SM00448">
    <property type="entry name" value="REC"/>
    <property type="match status" value="2"/>
</dbReference>
<organism evidence="4 5">
    <name type="scientific">Planctomicrobium piriforme</name>
    <dbReference type="NCBI Taxonomy" id="1576369"/>
    <lineage>
        <taxon>Bacteria</taxon>
        <taxon>Pseudomonadati</taxon>
        <taxon>Planctomycetota</taxon>
        <taxon>Planctomycetia</taxon>
        <taxon>Planctomycetales</taxon>
        <taxon>Planctomycetaceae</taxon>
        <taxon>Planctomicrobium</taxon>
    </lineage>
</organism>
<dbReference type="InterPro" id="IPR011006">
    <property type="entry name" value="CheY-like_superfamily"/>
</dbReference>
<dbReference type="Gene3D" id="3.40.50.2300">
    <property type="match status" value="2"/>
</dbReference>
<sequence length="244" mass="27401">MPHSSPPSILVVDDEADICQNLADILQEFGYEVHTASCGAEALEKIRSRTFDVALLDLKMPGMDGVTLYKTIREQRGDIVSLIVTAYANPQTIKDALHAGVWQVLSKPVDLQQLLTFVSDAVEQPLVMVVDDDVDLCHNLWDVFRARGMRSCTAHTEQEALQRISERQFEVILVDLKLPTGDGRHVLEKIRSTAPDTRAILITGHPEELLKDAEPTPLPDAICYKPFEMSQLLETIERFARRTR</sequence>